<dbReference type="RefSeq" id="WP_012878713.1">
    <property type="nucleotide sequence ID" value="NC_013530.1"/>
</dbReference>
<dbReference type="STRING" id="446471.Xcel_1952"/>
<dbReference type="HOGENOM" id="CLU_1093949_0_0_11"/>
<name>D1BTJ2_XYLCX</name>
<reference evidence="1 2" key="2">
    <citation type="journal article" date="2010" name="Stand. Genomic Sci.">
        <title>Complete genome sequence of Xylanimonas cellulosilytica type strain (XIL07).</title>
        <authorList>
            <person name="Foster B."/>
            <person name="Pukall R."/>
            <person name="Abt B."/>
            <person name="Nolan M."/>
            <person name="Glavina Del Rio T."/>
            <person name="Chen F."/>
            <person name="Lucas S."/>
            <person name="Tice H."/>
            <person name="Pitluck S."/>
            <person name="Cheng J.-F."/>
            <person name="Chertkov O."/>
            <person name="Brettin T."/>
            <person name="Han C."/>
            <person name="Detter J.C."/>
            <person name="Bruce D."/>
            <person name="Goodwin L."/>
            <person name="Ivanova N."/>
            <person name="Mavromatis K."/>
            <person name="Pati A."/>
            <person name="Mikhailova N."/>
            <person name="Chen A."/>
            <person name="Palaniappan K."/>
            <person name="Land M."/>
            <person name="Hauser L."/>
            <person name="Chang Y.-J."/>
            <person name="Jeffries C.D."/>
            <person name="Chain P."/>
            <person name="Rohde M."/>
            <person name="Goeker M."/>
            <person name="Bristow J."/>
            <person name="Eisen J.A."/>
            <person name="Markowitz V."/>
            <person name="Hugenholtz P."/>
            <person name="Kyrpides N.C."/>
            <person name="Klenk H.-P."/>
            <person name="Lapidus A."/>
        </authorList>
    </citation>
    <scope>NUCLEOTIDE SEQUENCE [LARGE SCALE GENOMIC DNA]</scope>
    <source>
        <strain evidence="2">DSM 15894 / CECT 5975 / LMG 20990 / XIL07</strain>
    </source>
</reference>
<evidence type="ECO:0000313" key="1">
    <source>
        <dbReference type="EMBL" id="ACZ30971.1"/>
    </source>
</evidence>
<keyword evidence="2" id="KW-1185">Reference proteome</keyword>
<gene>
    <name evidence="1" type="ordered locus">Xcel_1952</name>
</gene>
<dbReference type="Proteomes" id="UP000002255">
    <property type="component" value="Chromosome"/>
</dbReference>
<dbReference type="AlphaFoldDB" id="D1BTJ2"/>
<accession>D1BTJ2</accession>
<sequence>MSAVLTVPAPAVELTDAGGGVAALERPVTVRLGAVTLDGVPSTPPDLDVFGFAVQRRTAPGTPAQVWDDAAKAWVPDVAGQTFTPGQLAYEAGSPQPWSGILVAAGATDSTGAPAFASATAGYPHYTFRGAFAGKDGALVSGPPSPPVTFVSAAESGLLVLGPDDGEKAEDATLLRALLKDASRQVIGGLRVLRDAPGAQVRLENAAGAAVVLLPDGGIELRPAPGRRVVVAGDLETGRITYEPAGGGVKVTLP</sequence>
<evidence type="ECO:0000313" key="2">
    <source>
        <dbReference type="Proteomes" id="UP000002255"/>
    </source>
</evidence>
<dbReference type="EMBL" id="CP001821">
    <property type="protein sequence ID" value="ACZ30971.1"/>
    <property type="molecule type" value="Genomic_DNA"/>
</dbReference>
<organism evidence="1 2">
    <name type="scientific">Xylanimonas cellulosilytica (strain DSM 15894 / JCM 12276 / CECT 5975 / KCTC 9989 / LMG 20990 / NBRC 107835 / XIL07)</name>
    <dbReference type="NCBI Taxonomy" id="446471"/>
    <lineage>
        <taxon>Bacteria</taxon>
        <taxon>Bacillati</taxon>
        <taxon>Actinomycetota</taxon>
        <taxon>Actinomycetes</taxon>
        <taxon>Micrococcales</taxon>
        <taxon>Promicromonosporaceae</taxon>
        <taxon>Xylanimonas</taxon>
    </lineage>
</organism>
<dbReference type="KEGG" id="xce:Xcel_1952"/>
<reference evidence="2" key="1">
    <citation type="submission" date="2009-11" db="EMBL/GenBank/DDBJ databases">
        <title>The complete chromosome of Xylanimonas cellulosilytica DSM 15894.</title>
        <authorList>
            <consortium name="US DOE Joint Genome Institute (JGI-PGF)"/>
            <person name="Lucas S."/>
            <person name="Copeland A."/>
            <person name="Lapidus A."/>
            <person name="Glavina del Rio T."/>
            <person name="Dalin E."/>
            <person name="Tice H."/>
            <person name="Bruce D."/>
            <person name="Goodwin L."/>
            <person name="Pitluck S."/>
            <person name="Kyrpides N."/>
            <person name="Mavromatis K."/>
            <person name="Ivanova N."/>
            <person name="Mikhailova N."/>
            <person name="Foster B."/>
            <person name="Clum A."/>
            <person name="Brettin T."/>
            <person name="Detter J.C."/>
            <person name="Han C."/>
            <person name="Larimer F."/>
            <person name="Land M."/>
            <person name="Hauser L."/>
            <person name="Markowitz V."/>
            <person name="Cheng J.F."/>
            <person name="Hugenholtz P."/>
            <person name="Woyke T."/>
            <person name="Wu D."/>
            <person name="Gehrich-Schroeter G."/>
            <person name="Schneider S."/>
            <person name="Pukall S.R."/>
            <person name="Klenk H.P."/>
            <person name="Eisen J.A."/>
        </authorList>
    </citation>
    <scope>NUCLEOTIDE SEQUENCE [LARGE SCALE GENOMIC DNA]</scope>
    <source>
        <strain evidence="2">DSM 15894 / CECT 5975 / LMG 20990 / XIL07</strain>
    </source>
</reference>
<dbReference type="OrthoDB" id="5188029at2"/>
<protein>
    <submittedName>
        <fullName evidence="1">Uncharacterized protein</fullName>
    </submittedName>
</protein>
<proteinExistence type="predicted"/>